<dbReference type="eggNOG" id="KOG0059">
    <property type="taxonomic scope" value="Eukaryota"/>
</dbReference>
<dbReference type="InterPro" id="IPR017871">
    <property type="entry name" value="ABC_transporter-like_CS"/>
</dbReference>
<proteinExistence type="inferred from homology"/>
<evidence type="ECO:0000256" key="6">
    <source>
        <dbReference type="ARBA" id="ARBA00022741"/>
    </source>
</evidence>
<feature type="transmembrane region" description="Helical" evidence="10">
    <location>
        <begin position="20"/>
        <end position="43"/>
    </location>
</feature>
<accession>D8SUM8</accession>
<organism evidence="13">
    <name type="scientific">Selaginella moellendorffii</name>
    <name type="common">Spikemoss</name>
    <dbReference type="NCBI Taxonomy" id="88036"/>
    <lineage>
        <taxon>Eukaryota</taxon>
        <taxon>Viridiplantae</taxon>
        <taxon>Streptophyta</taxon>
        <taxon>Embryophyta</taxon>
        <taxon>Tracheophyta</taxon>
        <taxon>Lycopodiopsida</taxon>
        <taxon>Selaginellales</taxon>
        <taxon>Selaginellaceae</taxon>
        <taxon>Selaginella</taxon>
    </lineage>
</organism>
<dbReference type="InterPro" id="IPR003439">
    <property type="entry name" value="ABC_transporter-like_ATP-bd"/>
</dbReference>
<feature type="domain" description="ABC transporter" evidence="11">
    <location>
        <begin position="533"/>
        <end position="766"/>
    </location>
</feature>
<feature type="transmembrane region" description="Helical" evidence="10">
    <location>
        <begin position="280"/>
        <end position="302"/>
    </location>
</feature>
<dbReference type="Pfam" id="PF23321">
    <property type="entry name" value="R1_ABCA1"/>
    <property type="match status" value="1"/>
</dbReference>
<dbReference type="PANTHER" id="PTHR19229:SF267">
    <property type="entry name" value="ABC TRANSPORTER A FAMILY MEMBER 1"/>
    <property type="match status" value="1"/>
</dbReference>
<dbReference type="InterPro" id="IPR003593">
    <property type="entry name" value="AAA+_ATPase"/>
</dbReference>
<dbReference type="FunCoup" id="D8SUM8">
    <property type="interactions" value="1742"/>
</dbReference>
<comment type="similarity">
    <text evidence="2">Belongs to the ABC transporter superfamily. ABCA family. CPR flippase (TC 3.A.1.211) subfamily.</text>
</comment>
<feature type="transmembrane region" description="Helical" evidence="10">
    <location>
        <begin position="1216"/>
        <end position="1235"/>
    </location>
</feature>
<keyword evidence="13" id="KW-1185">Reference proteome</keyword>
<dbReference type="InterPro" id="IPR013525">
    <property type="entry name" value="ABC2_TM"/>
</dbReference>
<dbReference type="PROSITE" id="PS00211">
    <property type="entry name" value="ABC_TRANSPORTER_1"/>
    <property type="match status" value="2"/>
</dbReference>
<dbReference type="GO" id="GO:0016887">
    <property type="term" value="F:ATP hydrolysis activity"/>
    <property type="evidence" value="ECO:0007669"/>
    <property type="project" value="InterPro"/>
</dbReference>
<dbReference type="PROSITE" id="PS50893">
    <property type="entry name" value="ABC_TRANSPORTER_2"/>
    <property type="match status" value="2"/>
</dbReference>
<dbReference type="GO" id="GO:0140359">
    <property type="term" value="F:ABC-type transporter activity"/>
    <property type="evidence" value="ECO:0007669"/>
    <property type="project" value="InterPro"/>
</dbReference>
<evidence type="ECO:0000313" key="13">
    <source>
        <dbReference type="Proteomes" id="UP000001514"/>
    </source>
</evidence>
<feature type="transmembrane region" description="Helical" evidence="10">
    <location>
        <begin position="411"/>
        <end position="433"/>
    </location>
</feature>
<keyword evidence="9 10" id="KW-0472">Membrane</keyword>
<evidence type="ECO:0000256" key="5">
    <source>
        <dbReference type="ARBA" id="ARBA00022737"/>
    </source>
</evidence>
<dbReference type="HOGENOM" id="CLU_000604_19_1_1"/>
<protein>
    <recommendedName>
        <fullName evidence="11">ABC transporter domain-containing protein</fullName>
    </recommendedName>
</protein>
<keyword evidence="4 10" id="KW-0812">Transmembrane</keyword>
<dbReference type="GO" id="GO:0042626">
    <property type="term" value="F:ATPase-coupled transmembrane transporter activity"/>
    <property type="evidence" value="ECO:0000318"/>
    <property type="project" value="GO_Central"/>
</dbReference>
<feature type="transmembrane region" description="Helical" evidence="10">
    <location>
        <begin position="387"/>
        <end position="405"/>
    </location>
</feature>
<dbReference type="InterPro" id="IPR026082">
    <property type="entry name" value="ABCA"/>
</dbReference>
<dbReference type="EMBL" id="GL377643">
    <property type="protein sequence ID" value="EFJ11863.1"/>
    <property type="molecule type" value="Genomic_DNA"/>
</dbReference>
<feature type="domain" description="ABC transporter" evidence="11">
    <location>
        <begin position="1443"/>
        <end position="1681"/>
    </location>
</feature>
<dbReference type="InterPro" id="IPR056264">
    <property type="entry name" value="R2_ABCA1-4-like"/>
</dbReference>
<keyword evidence="8 10" id="KW-1133">Transmembrane helix</keyword>
<evidence type="ECO:0000256" key="8">
    <source>
        <dbReference type="ARBA" id="ARBA00022989"/>
    </source>
</evidence>
<sequence>MALQWRQLRSMLWKNWLLKLRHPVATLLEVVLPATIMLLLMAIRSRVDFHTHPPSAYIKEGMFVGVGSSKISPSFEAVLQFCEANGEHIAFVPESEGTSTMVDLLSLKFPLLQTVAKIYKDEETLHSYIKSKTYGTGKKLYPKIKAAVVFFEQGPCTYDYSIRLNHSWAFQGFPDVRTIMDTTGAYVDDLILGVDLVSTYEYGYSGFLTLQQVIDSYLILLSQQQPELCHYESRKRVLKNESHENVKLVTENVFPKYISVAPFPTREYTDDEFQSIVKNFLGILYLLAFLYPVSRLISCSVLEKEKGIKEGMLMMGLEGTNFYVSWFIIYMLQFAVSSLIIVLVTMNSIFAYSSMSVVFVYFFLFGLSAIALCFLISVFFTRAKTATAVGTLSFLAAFFPYYVVVDTDVSLSIKLIASLLSPTAFALGTVNFADYERGHVGVRWSNIWKESSGVSFLLCMVFLAVDALLYLVLAWYFNQVLKHSCGYLTCRMLWNLCRCKRNNEEMDEENEDMIPQSEIEPFEFDQQEFDKCVHIKNLRKVFVTAGRECTAVNSLSLSLCEGQILALLGHNGAGKSTTIGMLVGLVAPTSGDAFVLGKSIKTDMMHIRKQIGVCPQNDLLFQELTVREHLLLFGSLKSVDPSVLQTEVDSMISEIGLLDKSDALVGHLSGGMKRKLSVALALLGGSKVVILDEPTSGMDPYSMRLTWRLLKRHKKDRIILLTTHSMDEADVLGDRIAIMSSGNLRCCGSSLFLKHRYGVGYTLTLVKGQSGTESISEAILRHVPSATLLSDVGSELSYRLPLASTSTFHLLFEELEAHATLSDLSGSGEEPGGINSWDVESYGISVTTLEEVFLRVASGEAPQQEVRPLQKTCNAEASEANASCSDDRIDVDSEDGAASFEVKKSRYSWISSCVGIITRVLASLVSVFERYPIIHLGKRRSLFGRHFRALFKKRGLSAMRDKKTVVFQLLVPSLFLFLGLLLLTTKPHPDQPSVTLTTSLFNPLVTGSGGGGPIPFNLTLPIAQKVARYVSGGWIQKEEPRVYKFPDSDTVLQNAIDAAGPSLGPALVSMSEYLMTSFNETYESRYGAVVMDRQHSDGSLAYAVLHNTTCQHAAPTYINVVNNAILKMATNNSKLELRTRNHPLPMTVSQMAQRRDINAFSAGIIVNVAYSFIPASFAVAIVKEREVKAKHQQLISGVSLMAYWISTYVWDVLSYLLPAGLAVGLFFIFGMEEFIGKESILATSIMMVAYGPAIAASTYCLTFFFTDHSLAQNVILLIHFFSGLILMVVSFIMGVLRATKGVNRVLKVIKKNFEQNIFRLSPGFCLADGLASLALRKQSLKPSSQKEPFAWNTTGASITYLCCESILYFLLVLAMELLPSPYILTAWCKSCFGKWRRNLFANSGRAGTLSEPFLPEEHLEDEDLDVARERRRVQSGGSKDSVVKLVELRKTFPCGARQPPKVAVDALSFAVDAGECFGFLGTNGAGKTTTLSMLCGEFPPSEGNAYIVGHDVWSNPADTRQLIGYCPQFDALLDLLTVREHLELYANIKAVPEDKLEQVVQEKLTEFDLWGQAHKTASSLSGGNKRKLSVAIAMVADPPIVILDEPSTGMDPVARRFMWDVITRISTRRGLSAVILTTHSMAEAQALCTRIGIMAAGRLRCLGSPQHLKSRFGNSLELEVKAVTTTQSEVDKLSHFVLQNLPDSDARETEIIALDNSDATLSETEVTAAAFILGNEQWGQALLSGHASVGDGALSELLLRELSSTGTVQTKLFCEWWLAKDRAMKIDLFIRASFPGASLLERNGSNFRYQLPYGSSSLARVFGHMEHHRASAGIAEYNVGQATLEAIFNAIAAHQ</sequence>
<feature type="transmembrane region" description="Helical" evidence="10">
    <location>
        <begin position="1277"/>
        <end position="1296"/>
    </location>
</feature>
<dbReference type="SMART" id="SM00382">
    <property type="entry name" value="AAA"/>
    <property type="match status" value="2"/>
</dbReference>
<dbReference type="Pfam" id="PF12698">
    <property type="entry name" value="ABC2_membrane_3"/>
    <property type="match status" value="2"/>
</dbReference>
<dbReference type="CDD" id="cd03263">
    <property type="entry name" value="ABC_subfamily_A"/>
    <property type="match status" value="2"/>
</dbReference>
<evidence type="ECO:0000256" key="4">
    <source>
        <dbReference type="ARBA" id="ARBA00022692"/>
    </source>
</evidence>
<dbReference type="Gramene" id="EFJ11863">
    <property type="protein sequence ID" value="EFJ11863"/>
    <property type="gene ID" value="SELMODRAFT_446818"/>
</dbReference>
<dbReference type="Gene3D" id="3.40.50.300">
    <property type="entry name" value="P-loop containing nucleotide triphosphate hydrolases"/>
    <property type="match status" value="2"/>
</dbReference>
<feature type="transmembrane region" description="Helical" evidence="10">
    <location>
        <begin position="454"/>
        <end position="477"/>
    </location>
</feature>
<evidence type="ECO:0000256" key="1">
    <source>
        <dbReference type="ARBA" id="ARBA00004141"/>
    </source>
</evidence>
<dbReference type="GO" id="GO:0006869">
    <property type="term" value="P:lipid transport"/>
    <property type="evidence" value="ECO:0000318"/>
    <property type="project" value="GO_Central"/>
</dbReference>
<dbReference type="FunFam" id="3.40.50.300:FF:000335">
    <property type="entry name" value="ATP binding cassette subfamily A member 5"/>
    <property type="match status" value="1"/>
</dbReference>
<dbReference type="Pfam" id="PF00005">
    <property type="entry name" value="ABC_tran"/>
    <property type="match status" value="2"/>
</dbReference>
<evidence type="ECO:0000256" key="9">
    <source>
        <dbReference type="ARBA" id="ARBA00023136"/>
    </source>
</evidence>
<dbReference type="GO" id="GO:0016020">
    <property type="term" value="C:membrane"/>
    <property type="evidence" value="ECO:0007669"/>
    <property type="project" value="UniProtKB-SubCell"/>
</dbReference>
<dbReference type="STRING" id="88036.D8SUM8"/>
<comment type="subcellular location">
    <subcellularLocation>
        <location evidence="1">Membrane</location>
        <topology evidence="1">Multi-pass membrane protein</topology>
    </subcellularLocation>
</comment>
<dbReference type="InterPro" id="IPR027417">
    <property type="entry name" value="P-loop_NTPase"/>
</dbReference>
<gene>
    <name evidence="12" type="ORF">SELMODRAFT_446818</name>
</gene>
<dbReference type="SUPFAM" id="SSF52540">
    <property type="entry name" value="P-loop containing nucleoside triphosphate hydrolases"/>
    <property type="match status" value="2"/>
</dbReference>
<dbReference type="GO" id="GO:0005319">
    <property type="term" value="F:lipid transporter activity"/>
    <property type="evidence" value="ECO:0000318"/>
    <property type="project" value="GO_Central"/>
</dbReference>
<feature type="transmembrane region" description="Helical" evidence="10">
    <location>
        <begin position="1247"/>
        <end position="1265"/>
    </location>
</feature>
<evidence type="ECO:0000259" key="11">
    <source>
        <dbReference type="PROSITE" id="PS50893"/>
    </source>
</evidence>
<evidence type="ECO:0000256" key="7">
    <source>
        <dbReference type="ARBA" id="ARBA00022840"/>
    </source>
</evidence>
<keyword evidence="7" id="KW-0067">ATP-binding</keyword>
<name>D8SUM8_SELML</name>
<dbReference type="FunFam" id="3.40.50.300:FF:000298">
    <property type="entry name" value="ATP-binding cassette sub-family A member 12"/>
    <property type="match status" value="1"/>
</dbReference>
<reference evidence="12 13" key="1">
    <citation type="journal article" date="2011" name="Science">
        <title>The Selaginella genome identifies genetic changes associated with the evolution of vascular plants.</title>
        <authorList>
            <person name="Banks J.A."/>
            <person name="Nishiyama T."/>
            <person name="Hasebe M."/>
            <person name="Bowman J.L."/>
            <person name="Gribskov M."/>
            <person name="dePamphilis C."/>
            <person name="Albert V.A."/>
            <person name="Aono N."/>
            <person name="Aoyama T."/>
            <person name="Ambrose B.A."/>
            <person name="Ashton N.W."/>
            <person name="Axtell M.J."/>
            <person name="Barker E."/>
            <person name="Barker M.S."/>
            <person name="Bennetzen J.L."/>
            <person name="Bonawitz N.D."/>
            <person name="Chapple C."/>
            <person name="Cheng C."/>
            <person name="Correa L.G."/>
            <person name="Dacre M."/>
            <person name="DeBarry J."/>
            <person name="Dreyer I."/>
            <person name="Elias M."/>
            <person name="Engstrom E.M."/>
            <person name="Estelle M."/>
            <person name="Feng L."/>
            <person name="Finet C."/>
            <person name="Floyd S.K."/>
            <person name="Frommer W.B."/>
            <person name="Fujita T."/>
            <person name="Gramzow L."/>
            <person name="Gutensohn M."/>
            <person name="Harholt J."/>
            <person name="Hattori M."/>
            <person name="Heyl A."/>
            <person name="Hirai T."/>
            <person name="Hiwatashi Y."/>
            <person name="Ishikawa M."/>
            <person name="Iwata M."/>
            <person name="Karol K.G."/>
            <person name="Koehler B."/>
            <person name="Kolukisaoglu U."/>
            <person name="Kubo M."/>
            <person name="Kurata T."/>
            <person name="Lalonde S."/>
            <person name="Li K."/>
            <person name="Li Y."/>
            <person name="Litt A."/>
            <person name="Lyons E."/>
            <person name="Manning G."/>
            <person name="Maruyama T."/>
            <person name="Michael T.P."/>
            <person name="Mikami K."/>
            <person name="Miyazaki S."/>
            <person name="Morinaga S."/>
            <person name="Murata T."/>
            <person name="Mueller-Roeber B."/>
            <person name="Nelson D.R."/>
            <person name="Obara M."/>
            <person name="Oguri Y."/>
            <person name="Olmstead R.G."/>
            <person name="Onodera N."/>
            <person name="Petersen B.L."/>
            <person name="Pils B."/>
            <person name="Prigge M."/>
            <person name="Rensing S.A."/>
            <person name="Riano-Pachon D.M."/>
            <person name="Roberts A.W."/>
            <person name="Sato Y."/>
            <person name="Scheller H.V."/>
            <person name="Schulz B."/>
            <person name="Schulz C."/>
            <person name="Shakirov E.V."/>
            <person name="Shibagaki N."/>
            <person name="Shinohara N."/>
            <person name="Shippen D.E."/>
            <person name="Soerensen I."/>
            <person name="Sotooka R."/>
            <person name="Sugimoto N."/>
            <person name="Sugita M."/>
            <person name="Sumikawa N."/>
            <person name="Tanurdzic M."/>
            <person name="Theissen G."/>
            <person name="Ulvskov P."/>
            <person name="Wakazuki S."/>
            <person name="Weng J.K."/>
            <person name="Willats W.W."/>
            <person name="Wipf D."/>
            <person name="Wolf P.G."/>
            <person name="Yang L."/>
            <person name="Zimmer A.D."/>
            <person name="Zhu Q."/>
            <person name="Mitros T."/>
            <person name="Hellsten U."/>
            <person name="Loque D."/>
            <person name="Otillar R."/>
            <person name="Salamov A."/>
            <person name="Schmutz J."/>
            <person name="Shapiro H."/>
            <person name="Lindquist E."/>
            <person name="Lucas S."/>
            <person name="Rokhsar D."/>
            <person name="Grigoriev I.V."/>
        </authorList>
    </citation>
    <scope>NUCLEOTIDE SEQUENCE [LARGE SCALE GENOMIC DNA]</scope>
</reference>
<dbReference type="PANTHER" id="PTHR19229">
    <property type="entry name" value="ATP-BINDING CASSETTE TRANSPORTER SUBFAMILY A ABCA"/>
    <property type="match status" value="1"/>
</dbReference>
<dbReference type="Proteomes" id="UP000001514">
    <property type="component" value="Unassembled WGS sequence"/>
</dbReference>
<feature type="transmembrane region" description="Helical" evidence="10">
    <location>
        <begin position="358"/>
        <end position="380"/>
    </location>
</feature>
<dbReference type="OMA" id="WKNWIVL"/>
<evidence type="ECO:0000313" key="12">
    <source>
        <dbReference type="EMBL" id="EFJ11863.1"/>
    </source>
</evidence>
<keyword evidence="6" id="KW-0547">Nucleotide-binding</keyword>
<feature type="transmembrane region" description="Helical" evidence="10">
    <location>
        <begin position="323"/>
        <end position="346"/>
    </location>
</feature>
<evidence type="ECO:0000256" key="10">
    <source>
        <dbReference type="SAM" id="Phobius"/>
    </source>
</evidence>
<feature type="transmembrane region" description="Helical" evidence="10">
    <location>
        <begin position="964"/>
        <end position="983"/>
    </location>
</feature>
<evidence type="ECO:0000256" key="2">
    <source>
        <dbReference type="ARBA" id="ARBA00008526"/>
    </source>
</evidence>
<dbReference type="InParanoid" id="D8SUM8"/>
<dbReference type="KEGG" id="smo:SELMODRAFT_446818"/>
<dbReference type="GO" id="GO:0005524">
    <property type="term" value="F:ATP binding"/>
    <property type="evidence" value="ECO:0007669"/>
    <property type="project" value="UniProtKB-KW"/>
</dbReference>
<keyword evidence="5" id="KW-0677">Repeat</keyword>
<evidence type="ECO:0000256" key="3">
    <source>
        <dbReference type="ARBA" id="ARBA00022448"/>
    </source>
</evidence>
<keyword evidence="3" id="KW-0813">Transport</keyword>
<feature type="transmembrane region" description="Helical" evidence="10">
    <location>
        <begin position="1159"/>
        <end position="1182"/>
    </location>
</feature>